<organism evidence="1 2">
    <name type="scientific">Roseibium suaedae</name>
    <dbReference type="NCBI Taxonomy" id="735517"/>
    <lineage>
        <taxon>Bacteria</taxon>
        <taxon>Pseudomonadati</taxon>
        <taxon>Pseudomonadota</taxon>
        <taxon>Alphaproteobacteria</taxon>
        <taxon>Hyphomicrobiales</taxon>
        <taxon>Stappiaceae</taxon>
        <taxon>Roseibium</taxon>
    </lineage>
</organism>
<accession>A0A1M6Z3V8</accession>
<keyword evidence="2" id="KW-1185">Reference proteome</keyword>
<dbReference type="SUPFAM" id="SSF53474">
    <property type="entry name" value="alpha/beta-Hydrolases"/>
    <property type="match status" value="1"/>
</dbReference>
<dbReference type="InterPro" id="IPR029058">
    <property type="entry name" value="AB_hydrolase_fold"/>
</dbReference>
<protein>
    <recommendedName>
        <fullName evidence="3">Alpha/beta hydrolase</fullName>
    </recommendedName>
</protein>
<proteinExistence type="predicted"/>
<name>A0A1M6Z3V8_9HYPH</name>
<dbReference type="RefSeq" id="WP_084081639.1">
    <property type="nucleotide sequence ID" value="NZ_FRBW01000001.1"/>
</dbReference>
<evidence type="ECO:0000313" key="2">
    <source>
        <dbReference type="Proteomes" id="UP000186002"/>
    </source>
</evidence>
<sequence length="356" mass="39307">MQDTAARRAQLLSRFHPGTSGVLVIVYSQVRVPAGRFGLERLFARTRHSCLFLNDAASGWYLGQEHAIDQAVDEAISLSKPSRIIHYGSSMGGYCALSTGLRRKDGTIHAYGTELRPGRPGYQSTANGVSSQDPRLFDFAGKDTPFPLHLYFGCLDPVDAANAAFAADVLPQACLHLLASCHASHDHLYSLNIIRRITSTFERDPDKELASKNLLSADSLADLGQFGALAEAMTEGREVSPQQIEQISALPRNPGMLRLLGEAQWRARASDAALETLERAERLIDKDAVLMTLPKRWRKELPLKRSHWLIALGWEDEARALLKHCADVFPVDATMLQLADQLGLKLQILESSIHPH</sequence>
<dbReference type="OrthoDB" id="8441859at2"/>
<dbReference type="EMBL" id="FRBW01000001">
    <property type="protein sequence ID" value="SHL25181.1"/>
    <property type="molecule type" value="Genomic_DNA"/>
</dbReference>
<evidence type="ECO:0000313" key="1">
    <source>
        <dbReference type="EMBL" id="SHL25181.1"/>
    </source>
</evidence>
<evidence type="ECO:0008006" key="3">
    <source>
        <dbReference type="Google" id="ProtNLM"/>
    </source>
</evidence>
<dbReference type="AlphaFoldDB" id="A0A1M6Z3V8"/>
<reference evidence="1 2" key="1">
    <citation type="submission" date="2016-11" db="EMBL/GenBank/DDBJ databases">
        <authorList>
            <person name="Jaros S."/>
            <person name="Januszkiewicz K."/>
            <person name="Wedrychowicz H."/>
        </authorList>
    </citation>
    <scope>NUCLEOTIDE SEQUENCE [LARGE SCALE GENOMIC DNA]</scope>
    <source>
        <strain evidence="1 2">DSM 22153</strain>
    </source>
</reference>
<dbReference type="Gene3D" id="3.40.50.1820">
    <property type="entry name" value="alpha/beta hydrolase"/>
    <property type="match status" value="1"/>
</dbReference>
<gene>
    <name evidence="1" type="ORF">SAMN05444272_0123</name>
</gene>
<dbReference type="Proteomes" id="UP000186002">
    <property type="component" value="Unassembled WGS sequence"/>
</dbReference>
<dbReference type="STRING" id="735517.SAMN05444272_0123"/>